<feature type="transmembrane region" description="Helical" evidence="1">
    <location>
        <begin position="176"/>
        <end position="193"/>
    </location>
</feature>
<keyword evidence="3" id="KW-0012">Acyltransferase</keyword>
<dbReference type="PANTHER" id="PTHR23028">
    <property type="entry name" value="ACETYLTRANSFERASE"/>
    <property type="match status" value="1"/>
</dbReference>
<evidence type="ECO:0000259" key="2">
    <source>
        <dbReference type="Pfam" id="PF01757"/>
    </source>
</evidence>
<dbReference type="KEGG" id="haei:MUN82_15355"/>
<keyword evidence="3" id="KW-0808">Transferase</keyword>
<feature type="transmembrane region" description="Helical" evidence="1">
    <location>
        <begin position="305"/>
        <end position="323"/>
    </location>
</feature>
<feature type="transmembrane region" description="Helical" evidence="1">
    <location>
        <begin position="151"/>
        <end position="169"/>
    </location>
</feature>
<feature type="transmembrane region" description="Helical" evidence="1">
    <location>
        <begin position="239"/>
        <end position="257"/>
    </location>
</feature>
<feature type="transmembrane region" description="Helical" evidence="1">
    <location>
        <begin position="48"/>
        <end position="66"/>
    </location>
</feature>
<dbReference type="PANTHER" id="PTHR23028:SF134">
    <property type="entry name" value="PUTATIVE (AFU_ORTHOLOGUE AFUA_4G08520)-RELATED"/>
    <property type="match status" value="1"/>
</dbReference>
<dbReference type="Proteomes" id="UP000829925">
    <property type="component" value="Chromosome"/>
</dbReference>
<dbReference type="GO" id="GO:0016747">
    <property type="term" value="F:acyltransferase activity, transferring groups other than amino-acyl groups"/>
    <property type="evidence" value="ECO:0007669"/>
    <property type="project" value="InterPro"/>
</dbReference>
<feature type="domain" description="Acyltransferase 3" evidence="2">
    <location>
        <begin position="14"/>
        <end position="352"/>
    </location>
</feature>
<dbReference type="InterPro" id="IPR050879">
    <property type="entry name" value="Acyltransferase_3"/>
</dbReference>
<evidence type="ECO:0000313" key="4">
    <source>
        <dbReference type="Proteomes" id="UP000829925"/>
    </source>
</evidence>
<reference evidence="3 4" key="1">
    <citation type="submission" date="2022-04" db="EMBL/GenBank/DDBJ databases">
        <title>Hymenobacter sp. isolated from the air.</title>
        <authorList>
            <person name="Won M."/>
            <person name="Lee C.-M."/>
            <person name="Woen H.-Y."/>
            <person name="Kwon S.-W."/>
        </authorList>
    </citation>
    <scope>NUCLEOTIDE SEQUENCE [LARGE SCALE GENOMIC DNA]</scope>
    <source>
        <strain evidence="4">5413 J-13</strain>
    </source>
</reference>
<feature type="transmembrane region" description="Helical" evidence="1">
    <location>
        <begin position="213"/>
        <end position="232"/>
    </location>
</feature>
<feature type="transmembrane region" description="Helical" evidence="1">
    <location>
        <begin position="20"/>
        <end position="36"/>
    </location>
</feature>
<keyword evidence="1" id="KW-0812">Transmembrane</keyword>
<organism evidence="3 4">
    <name type="scientific">Hymenobacter aerilatus</name>
    <dbReference type="NCBI Taxonomy" id="2932251"/>
    <lineage>
        <taxon>Bacteria</taxon>
        <taxon>Pseudomonadati</taxon>
        <taxon>Bacteroidota</taxon>
        <taxon>Cytophagia</taxon>
        <taxon>Cytophagales</taxon>
        <taxon>Hymenobacteraceae</taxon>
        <taxon>Hymenobacter</taxon>
    </lineage>
</organism>
<keyword evidence="4" id="KW-1185">Reference proteome</keyword>
<gene>
    <name evidence="3" type="ORF">MUN82_15355</name>
</gene>
<sequence length="386" mass="43679">MKNYTLGKKPHYKILDGLRGVAAIIVVFFHLAEPLATGHLDNIVNHGYLAVDFFFLLSGFVLGYAYDDRWTTLTFGGFLRRRVERLQPLVILGMTLGALTFYFTDSTIWPHIHTVPVWKLLVVMLIGYTLLPLPLSMDIRGWEEMHPLNSVGWSLFFEYVANILYALGLRKLSNKALACFVAVAGAALVHLAVTSPNGDVAGGWTLNVEHMRIGLTRVLFPFFAGLLLSRVARFIPITNAFFWCSLLVAAILFMPRIGGAEHLWLNGLYESFCIIILFPLVIYMGASGVVHNQLENKICKFLGDLSYPLYMTHYVLVYFYVAWVSNHKGITLQQAWPYALLTFLGAVVLAYASLKLYDEPIRNWLRRKWRPREYPLSAASSAQPTH</sequence>
<protein>
    <submittedName>
        <fullName evidence="3">Acyltransferase</fullName>
    </submittedName>
</protein>
<dbReference type="RefSeq" id="WP_245091837.1">
    <property type="nucleotide sequence ID" value="NZ_CP095053.1"/>
</dbReference>
<name>A0A8T9SQG2_9BACT</name>
<feature type="transmembrane region" description="Helical" evidence="1">
    <location>
        <begin position="335"/>
        <end position="357"/>
    </location>
</feature>
<feature type="transmembrane region" description="Helical" evidence="1">
    <location>
        <begin position="86"/>
        <end position="103"/>
    </location>
</feature>
<dbReference type="InterPro" id="IPR002656">
    <property type="entry name" value="Acyl_transf_3_dom"/>
</dbReference>
<feature type="transmembrane region" description="Helical" evidence="1">
    <location>
        <begin position="115"/>
        <end position="131"/>
    </location>
</feature>
<evidence type="ECO:0000256" key="1">
    <source>
        <dbReference type="SAM" id="Phobius"/>
    </source>
</evidence>
<dbReference type="EMBL" id="CP095053">
    <property type="protein sequence ID" value="UOR04312.1"/>
    <property type="molecule type" value="Genomic_DNA"/>
</dbReference>
<evidence type="ECO:0000313" key="3">
    <source>
        <dbReference type="EMBL" id="UOR04312.1"/>
    </source>
</evidence>
<feature type="transmembrane region" description="Helical" evidence="1">
    <location>
        <begin position="263"/>
        <end position="284"/>
    </location>
</feature>
<dbReference type="Pfam" id="PF01757">
    <property type="entry name" value="Acyl_transf_3"/>
    <property type="match status" value="1"/>
</dbReference>
<keyword evidence="1" id="KW-1133">Transmembrane helix</keyword>
<keyword evidence="1" id="KW-0472">Membrane</keyword>
<proteinExistence type="predicted"/>
<dbReference type="AlphaFoldDB" id="A0A8T9SQG2"/>
<accession>A0A8T9SQG2</accession>